<evidence type="ECO:0000256" key="5">
    <source>
        <dbReference type="ARBA" id="ARBA00023242"/>
    </source>
</evidence>
<dbReference type="Pfam" id="PF14799">
    <property type="entry name" value="FAM195"/>
    <property type="match status" value="1"/>
</dbReference>
<feature type="region of interest" description="Disordered" evidence="6">
    <location>
        <begin position="84"/>
        <end position="128"/>
    </location>
</feature>
<evidence type="ECO:0000256" key="3">
    <source>
        <dbReference type="ARBA" id="ARBA00010821"/>
    </source>
</evidence>
<keyword evidence="7" id="KW-1185">Reference proteome</keyword>
<evidence type="ECO:0000313" key="10">
    <source>
        <dbReference type="RefSeq" id="XP_053540043.1"/>
    </source>
</evidence>
<dbReference type="InterPro" id="IPR029428">
    <property type="entry name" value="MCRIP"/>
</dbReference>
<dbReference type="GeneTree" id="ENSGT00940000161850"/>
<proteinExistence type="inferred from homology"/>
<sequence>MYCRFECHKNYKTSGLPDNKRRRRTERASEDERRAGLSMVQNYKQVSGVCSPSNTDEFLTLAHEENVRFIHYTWQCVMREMQSFQGTENSNKGPQKYVERTPNPSLSSFTPVDLNSVRRRNAQDSKKS</sequence>
<accession>A0A979F4Z3</accession>
<organism evidence="7 9">
    <name type="scientific">Ictalurus punctatus</name>
    <name type="common">Channel catfish</name>
    <name type="synonym">Silurus punctatus</name>
    <dbReference type="NCBI Taxonomy" id="7998"/>
    <lineage>
        <taxon>Eukaryota</taxon>
        <taxon>Metazoa</taxon>
        <taxon>Chordata</taxon>
        <taxon>Craniata</taxon>
        <taxon>Vertebrata</taxon>
        <taxon>Euteleostomi</taxon>
        <taxon>Actinopterygii</taxon>
        <taxon>Neopterygii</taxon>
        <taxon>Teleostei</taxon>
        <taxon>Ostariophysi</taxon>
        <taxon>Siluriformes</taxon>
        <taxon>Ictaluridae</taxon>
        <taxon>Ictalurus</taxon>
    </lineage>
</organism>
<feature type="compositionally biased region" description="Polar residues" evidence="6">
    <location>
        <begin position="84"/>
        <end position="93"/>
    </location>
</feature>
<evidence type="ECO:0000313" key="8">
    <source>
        <dbReference type="RefSeq" id="XP_047015046.1"/>
    </source>
</evidence>
<dbReference type="RefSeq" id="XP_053540043.1">
    <property type="nucleotide sequence ID" value="XM_053684068.1"/>
</dbReference>
<name>A0A979F4Z3_ICTPU</name>
<keyword evidence="4" id="KW-0963">Cytoplasm</keyword>
<comment type="subcellular location">
    <subcellularLocation>
        <location evidence="2">Cytoplasm</location>
        <location evidence="2">Stress granule</location>
    </subcellularLocation>
    <subcellularLocation>
        <location evidence="1">Nucleus</location>
    </subcellularLocation>
</comment>
<protein>
    <submittedName>
        <fullName evidence="8 9">Mapk-regulated corepressor-interacting protein 1 isoform X1</fullName>
    </submittedName>
</protein>
<evidence type="ECO:0000313" key="7">
    <source>
        <dbReference type="Proteomes" id="UP000221080"/>
    </source>
</evidence>
<evidence type="ECO:0000256" key="1">
    <source>
        <dbReference type="ARBA" id="ARBA00004123"/>
    </source>
</evidence>
<dbReference type="Proteomes" id="UP000221080">
    <property type="component" value="Chromosome 12"/>
</dbReference>
<gene>
    <name evidence="8 9 10" type="primary">LOC108272632</name>
</gene>
<feature type="region of interest" description="Disordered" evidence="6">
    <location>
        <begin position="14"/>
        <end position="34"/>
    </location>
</feature>
<comment type="similarity">
    <text evidence="3">Belongs to the MCRIP family.</text>
</comment>
<dbReference type="RefSeq" id="XP_053540042.1">
    <property type="nucleotide sequence ID" value="XM_053684067.1"/>
</dbReference>
<dbReference type="GO" id="GO:0005634">
    <property type="term" value="C:nucleus"/>
    <property type="evidence" value="ECO:0007669"/>
    <property type="project" value="UniProtKB-SubCell"/>
</dbReference>
<dbReference type="OrthoDB" id="8170061at2759"/>
<dbReference type="RefSeq" id="XP_047015046.1">
    <property type="nucleotide sequence ID" value="XM_047159090.2"/>
</dbReference>
<evidence type="ECO:0000256" key="6">
    <source>
        <dbReference type="SAM" id="MobiDB-lite"/>
    </source>
</evidence>
<evidence type="ECO:0000256" key="4">
    <source>
        <dbReference type="ARBA" id="ARBA00022490"/>
    </source>
</evidence>
<reference evidence="8 9" key="2">
    <citation type="submission" date="2025-04" db="UniProtKB">
        <authorList>
            <consortium name="RefSeq"/>
        </authorList>
    </citation>
    <scope>IDENTIFICATION</scope>
    <source>
        <tissue evidence="8 9">Blood</tissue>
    </source>
</reference>
<keyword evidence="5" id="KW-0539">Nucleus</keyword>
<evidence type="ECO:0000256" key="2">
    <source>
        <dbReference type="ARBA" id="ARBA00004210"/>
    </source>
</evidence>
<evidence type="ECO:0000313" key="9">
    <source>
        <dbReference type="RefSeq" id="XP_053540042.1"/>
    </source>
</evidence>
<dbReference type="GeneID" id="108272632"/>
<dbReference type="AlphaFoldDB" id="A0A979F4Z3"/>
<dbReference type="GO" id="GO:0010494">
    <property type="term" value="C:cytoplasmic stress granule"/>
    <property type="evidence" value="ECO:0007669"/>
    <property type="project" value="UniProtKB-SubCell"/>
</dbReference>
<reference evidence="7" key="1">
    <citation type="journal article" date="2016" name="Nat. Commun.">
        <title>The channel catfish genome sequence provides insights into the evolution of scale formation in teleosts.</title>
        <authorList>
            <person name="Liu Z."/>
            <person name="Liu S."/>
            <person name="Yao J."/>
            <person name="Bao L."/>
            <person name="Zhang J."/>
            <person name="Li Y."/>
            <person name="Jiang C."/>
            <person name="Sun L."/>
            <person name="Wang R."/>
            <person name="Zhang Y."/>
            <person name="Zhou T."/>
            <person name="Zeng Q."/>
            <person name="Fu Q."/>
            <person name="Gao S."/>
            <person name="Li N."/>
            <person name="Koren S."/>
            <person name="Jiang Y."/>
            <person name="Zimin A."/>
            <person name="Xu P."/>
            <person name="Phillippy A.M."/>
            <person name="Geng X."/>
            <person name="Song L."/>
            <person name="Sun F."/>
            <person name="Li C."/>
            <person name="Wang X."/>
            <person name="Chen A."/>
            <person name="Jin Y."/>
            <person name="Yuan Z."/>
            <person name="Yang Y."/>
            <person name="Tan S."/>
            <person name="Peatman E."/>
            <person name="Lu J."/>
            <person name="Qin Z."/>
            <person name="Dunham R."/>
            <person name="Li Z."/>
            <person name="Sonstegard T."/>
            <person name="Feng J."/>
            <person name="Danzmann R.G."/>
            <person name="Schroeder S."/>
            <person name="Scheffler B."/>
            <person name="Duke M.V."/>
            <person name="Ballard L."/>
            <person name="Kucuktas H."/>
            <person name="Kaltenboeck L."/>
            <person name="Liu H."/>
            <person name="Armbruster J."/>
            <person name="Xie Y."/>
            <person name="Kirby M.L."/>
            <person name="Tian Y."/>
            <person name="Flanagan M.E."/>
            <person name="Mu W."/>
            <person name="Waldbieser G.C."/>
        </authorList>
    </citation>
    <scope>NUCLEOTIDE SEQUENCE [LARGE SCALE GENOMIC DNA]</scope>
    <source>
        <strain evidence="7">SDA103</strain>
    </source>
</reference>